<feature type="compositionally biased region" description="Polar residues" evidence="1">
    <location>
        <begin position="490"/>
        <end position="503"/>
    </location>
</feature>
<sequence length="628" mass="67689">MTHSDEELMSLMESPTVSAIMEEVAPSMSGHHTTHRENTSIFSSVSAQVDGAASWRQRTPGGAVAADSCDTRDRACNYGFSRCQTSSPQCLTTPSKPSSSCWAHPGGNLAEIDDDCRPDTAEFRMNEMVAFPTMSAVNLNSLSGKVDPDDAKTHSSDSASCCMSTSGKSRRSAIAQSVQRAPVISHTSDDCRNWTEFSPHSNVIVATKPVEDNSNFHETAPHSTHCLLPMSPKPWTDGPNWKETIAPSGPKPWTDGPNWKETIAPSGPKPWKDGPNWKETIAPSGPKPWKDGPNWKETIGPSVPKPPTDWSHWGTSKAGSVSSTPLTYSSCWSKPITAQTKNIMPTSLKSVDEDWTDKNEETVVQIQNTAVTPKSVHHQDNAFNQDESAPNVEEESISWSPKDAILSSPSTDDGFSQSSHRYGKVLAWAKSSQGANGHLSSSLHKSSCSSQQACLSLSSGEVAGGPSSLLQVLEEQQPQACLSVSPDETPGTSSLPQTPSKTNVMTTTQEQTADCSSSFVPPAANTMTLLLSGSTQRRDLRTFPDTHTTTTTTSPGLFPPTEVPALSRRCLWRQEGQEEERELCVSTSTPALKSASTSRNFLSQLFAAGDSSRNSSHQLMGNVFDGLF</sequence>
<name>A0ABM1A3X7_APLCA</name>
<evidence type="ECO:0000313" key="3">
    <source>
        <dbReference type="RefSeq" id="XP_012940326.1"/>
    </source>
</evidence>
<reference evidence="3" key="1">
    <citation type="submission" date="2025-08" db="UniProtKB">
        <authorList>
            <consortium name="RefSeq"/>
        </authorList>
    </citation>
    <scope>IDENTIFICATION</scope>
</reference>
<dbReference type="GeneID" id="106012303"/>
<evidence type="ECO:0000256" key="1">
    <source>
        <dbReference type="SAM" id="MobiDB-lite"/>
    </source>
</evidence>
<gene>
    <name evidence="3" type="primary">LOC106012303</name>
</gene>
<proteinExistence type="predicted"/>
<protein>
    <submittedName>
        <fullName evidence="3">Uncharacterized protein LOC106012303</fullName>
    </submittedName>
</protein>
<feature type="region of interest" description="Disordered" evidence="1">
    <location>
        <begin position="477"/>
        <end position="503"/>
    </location>
</feature>
<organism evidence="2 3">
    <name type="scientific">Aplysia californica</name>
    <name type="common">California sea hare</name>
    <dbReference type="NCBI Taxonomy" id="6500"/>
    <lineage>
        <taxon>Eukaryota</taxon>
        <taxon>Metazoa</taxon>
        <taxon>Spiralia</taxon>
        <taxon>Lophotrochozoa</taxon>
        <taxon>Mollusca</taxon>
        <taxon>Gastropoda</taxon>
        <taxon>Heterobranchia</taxon>
        <taxon>Euthyneura</taxon>
        <taxon>Tectipleura</taxon>
        <taxon>Aplysiida</taxon>
        <taxon>Aplysioidea</taxon>
        <taxon>Aplysiidae</taxon>
        <taxon>Aplysia</taxon>
    </lineage>
</organism>
<dbReference type="Proteomes" id="UP000694888">
    <property type="component" value="Unplaced"/>
</dbReference>
<feature type="compositionally biased region" description="Polar residues" evidence="1">
    <location>
        <begin position="407"/>
        <end position="418"/>
    </location>
</feature>
<accession>A0ABM1A3X7</accession>
<feature type="region of interest" description="Disordered" evidence="1">
    <location>
        <begin position="369"/>
        <end position="418"/>
    </location>
</feature>
<evidence type="ECO:0000313" key="2">
    <source>
        <dbReference type="Proteomes" id="UP000694888"/>
    </source>
</evidence>
<dbReference type="RefSeq" id="XP_012940326.1">
    <property type="nucleotide sequence ID" value="XM_013084872.2"/>
</dbReference>
<keyword evidence="2" id="KW-1185">Reference proteome</keyword>